<evidence type="ECO:0000313" key="2">
    <source>
        <dbReference type="EMBL" id="CUH44659.1"/>
    </source>
</evidence>
<name>A0A0P1E8A5_9RHOB</name>
<feature type="region of interest" description="Disordered" evidence="1">
    <location>
        <begin position="45"/>
        <end position="69"/>
    </location>
</feature>
<evidence type="ECO:0000256" key="1">
    <source>
        <dbReference type="SAM" id="MobiDB-lite"/>
    </source>
</evidence>
<sequence>MLFSFRRAIGGQFAPQISHFRIEIDQADARDAGMLQDLSRCQPVTSAQNQNGLGRVSPHDRIGWTSASR</sequence>
<dbReference type="Proteomes" id="UP000050786">
    <property type="component" value="Unassembled WGS sequence"/>
</dbReference>
<organism evidence="2 3">
    <name type="scientific">Ruegeria atlantica</name>
    <dbReference type="NCBI Taxonomy" id="81569"/>
    <lineage>
        <taxon>Bacteria</taxon>
        <taxon>Pseudomonadati</taxon>
        <taxon>Pseudomonadota</taxon>
        <taxon>Alphaproteobacteria</taxon>
        <taxon>Rhodobacterales</taxon>
        <taxon>Roseobacteraceae</taxon>
        <taxon>Ruegeria</taxon>
    </lineage>
</organism>
<accession>A0A0P1E8A5</accession>
<evidence type="ECO:0000313" key="3">
    <source>
        <dbReference type="Proteomes" id="UP000050786"/>
    </source>
</evidence>
<proteinExistence type="predicted"/>
<dbReference type="EMBL" id="CYPS01000055">
    <property type="protein sequence ID" value="CUH44659.1"/>
    <property type="molecule type" value="Genomic_DNA"/>
</dbReference>
<reference evidence="3" key="1">
    <citation type="submission" date="2015-09" db="EMBL/GenBank/DDBJ databases">
        <authorList>
            <person name="Rodrigo-Torres L."/>
            <person name="Arahal D.R."/>
        </authorList>
    </citation>
    <scope>NUCLEOTIDE SEQUENCE [LARGE SCALE GENOMIC DNA]</scope>
    <source>
        <strain evidence="3">CECT 4293</strain>
    </source>
</reference>
<gene>
    <name evidence="2" type="ORF">RUM4293_03565</name>
</gene>
<dbReference type="AlphaFoldDB" id="A0A0P1E8A5"/>
<protein>
    <submittedName>
        <fullName evidence="2">Uncharacterized protein</fullName>
    </submittedName>
</protein>
<keyword evidence="3" id="KW-1185">Reference proteome</keyword>